<dbReference type="HOGENOM" id="CLU_2135715_0_0_1"/>
<dbReference type="WormBase" id="CBG26760">
    <property type="protein sequence ID" value="CBP48677"/>
    <property type="gene ID" value="WBGene00088174"/>
</dbReference>
<accession>B6IED5</accession>
<dbReference type="OMA" id="DAMFILR"/>
<dbReference type="GeneID" id="68918231"/>
<reference evidence="1 2" key="2">
    <citation type="journal article" date="2011" name="PLoS Genet.">
        <title>Caenorhabditis briggsae recombinant inbred line genotypes reveal inter-strain incompatibility and the evolution of recombination.</title>
        <authorList>
            <person name="Ross J.A."/>
            <person name="Koboldt D.C."/>
            <person name="Staisch J.E."/>
            <person name="Chamberlin H.M."/>
            <person name="Gupta B.P."/>
            <person name="Miller R.D."/>
            <person name="Baird S.E."/>
            <person name="Haag E.S."/>
        </authorList>
    </citation>
    <scope>NUCLEOTIDE SEQUENCE [LARGE SCALE GENOMIC DNA]</scope>
    <source>
        <strain evidence="1 2">AF16</strain>
    </source>
</reference>
<keyword evidence="2" id="KW-1185">Reference proteome</keyword>
<evidence type="ECO:0000313" key="2">
    <source>
        <dbReference type="Proteomes" id="UP000008549"/>
    </source>
</evidence>
<dbReference type="KEGG" id="cbr:CBG_26760"/>
<dbReference type="CTD" id="68918231"/>
<dbReference type="RefSeq" id="XP_045100756.1">
    <property type="nucleotide sequence ID" value="XM_045240967.1"/>
</dbReference>
<name>B6IED5_CAEBR</name>
<dbReference type="STRING" id="6238.B6IED5"/>
<evidence type="ECO:0000313" key="1">
    <source>
        <dbReference type="EMBL" id="CAS01199.1"/>
    </source>
</evidence>
<proteinExistence type="predicted"/>
<dbReference type="EMBL" id="HE601215">
    <property type="protein sequence ID" value="CAS01199.1"/>
    <property type="molecule type" value="Genomic_DNA"/>
</dbReference>
<dbReference type="Proteomes" id="UP000008549">
    <property type="component" value="Unassembled WGS sequence"/>
</dbReference>
<sequence>MSLCRKVRDPNARSWMSSPSLPCFQTTTSLSPCARAVTKRKLANITVTVLPGATRRVTVVVMALSAGRLNFPKISLKSAQIADSVLQQALRSLPATIFVLPKSKEFVTTSPHL</sequence>
<evidence type="ECO:0000313" key="3">
    <source>
        <dbReference type="WormBase" id="CBG26760"/>
    </source>
</evidence>
<organism evidence="1 2">
    <name type="scientific">Caenorhabditis briggsae</name>
    <dbReference type="NCBI Taxonomy" id="6238"/>
    <lineage>
        <taxon>Eukaryota</taxon>
        <taxon>Metazoa</taxon>
        <taxon>Ecdysozoa</taxon>
        <taxon>Nematoda</taxon>
        <taxon>Chromadorea</taxon>
        <taxon>Rhabditida</taxon>
        <taxon>Rhabditina</taxon>
        <taxon>Rhabditomorpha</taxon>
        <taxon>Rhabditoidea</taxon>
        <taxon>Rhabditidae</taxon>
        <taxon>Peloderinae</taxon>
        <taxon>Caenorhabditis</taxon>
    </lineage>
</organism>
<protein>
    <submittedName>
        <fullName evidence="1">Protein CBG26760</fullName>
    </submittedName>
</protein>
<gene>
    <name evidence="1 3" type="ORF">CBG26760</name>
    <name evidence="1" type="ORF">CBG_26760</name>
</gene>
<dbReference type="AlphaFoldDB" id="B6IED5"/>
<dbReference type="eggNOG" id="KOG4386">
    <property type="taxonomic scope" value="Eukaryota"/>
</dbReference>
<reference evidence="1 2" key="1">
    <citation type="journal article" date="2003" name="PLoS Biol.">
        <title>The genome sequence of Caenorhabditis briggsae: a platform for comparative genomics.</title>
        <authorList>
            <person name="Stein L.D."/>
            <person name="Bao Z."/>
            <person name="Blasiar D."/>
            <person name="Blumenthal T."/>
            <person name="Brent M.R."/>
            <person name="Chen N."/>
            <person name="Chinwalla A."/>
            <person name="Clarke L."/>
            <person name="Clee C."/>
            <person name="Coghlan A."/>
            <person name="Coulson A."/>
            <person name="D'Eustachio P."/>
            <person name="Fitch D.H."/>
            <person name="Fulton L.A."/>
            <person name="Fulton R.E."/>
            <person name="Griffiths-Jones S."/>
            <person name="Harris T.W."/>
            <person name="Hillier L.W."/>
            <person name="Kamath R."/>
            <person name="Kuwabara P.E."/>
            <person name="Mardis E.R."/>
            <person name="Marra M.A."/>
            <person name="Miner T.L."/>
            <person name="Minx P."/>
            <person name="Mullikin J.C."/>
            <person name="Plumb R.W."/>
            <person name="Rogers J."/>
            <person name="Schein J.E."/>
            <person name="Sohrmann M."/>
            <person name="Spieth J."/>
            <person name="Stajich J.E."/>
            <person name="Wei C."/>
            <person name="Willey D."/>
            <person name="Wilson R.K."/>
            <person name="Durbin R."/>
            <person name="Waterston R.H."/>
        </authorList>
    </citation>
    <scope>NUCLEOTIDE SEQUENCE [LARGE SCALE GENOMIC DNA]</scope>
    <source>
        <strain evidence="1 2">AF16</strain>
    </source>
</reference>